<feature type="compositionally biased region" description="Basic residues" evidence="1">
    <location>
        <begin position="27"/>
        <end position="40"/>
    </location>
</feature>
<gene>
    <name evidence="2" type="ORF">HMPREF3293_01190</name>
</gene>
<sequence>MRGLNPAELDKTDRYSGRPGRIFPPGRKPRSSPWKNKKRRKSGYLIRFVVIVTENGHPRRGRNRKRR</sequence>
<feature type="region of interest" description="Disordered" evidence="1">
    <location>
        <begin position="1"/>
        <end position="40"/>
    </location>
</feature>
<evidence type="ECO:0000313" key="2">
    <source>
        <dbReference type="EMBL" id="KXK65898.1"/>
    </source>
</evidence>
<dbReference type="EMBL" id="LSZW01000054">
    <property type="protein sequence ID" value="KXK65898.1"/>
    <property type="molecule type" value="Genomic_DNA"/>
</dbReference>
<proteinExistence type="predicted"/>
<name>A0A136Q5D1_9FIRM</name>
<evidence type="ECO:0000313" key="3">
    <source>
        <dbReference type="Proteomes" id="UP000070366"/>
    </source>
</evidence>
<protein>
    <submittedName>
        <fullName evidence="2">Uncharacterized protein</fullName>
    </submittedName>
</protein>
<organism evidence="2 3">
    <name type="scientific">Christensenella minuta</name>
    <dbReference type="NCBI Taxonomy" id="626937"/>
    <lineage>
        <taxon>Bacteria</taxon>
        <taxon>Bacillati</taxon>
        <taxon>Bacillota</taxon>
        <taxon>Clostridia</taxon>
        <taxon>Christensenellales</taxon>
        <taxon>Christensenellaceae</taxon>
        <taxon>Christensenella</taxon>
    </lineage>
</organism>
<keyword evidence="3" id="KW-1185">Reference proteome</keyword>
<dbReference type="Proteomes" id="UP000070366">
    <property type="component" value="Unassembled WGS sequence"/>
</dbReference>
<comment type="caution">
    <text evidence="2">The sequence shown here is derived from an EMBL/GenBank/DDBJ whole genome shotgun (WGS) entry which is preliminary data.</text>
</comment>
<accession>A0A136Q5D1</accession>
<dbReference type="STRING" id="626937.HMPREF3293_01190"/>
<evidence type="ECO:0000256" key="1">
    <source>
        <dbReference type="SAM" id="MobiDB-lite"/>
    </source>
</evidence>
<reference evidence="2 3" key="1">
    <citation type="submission" date="2016-02" db="EMBL/GenBank/DDBJ databases">
        <authorList>
            <person name="Wen L."/>
            <person name="He K."/>
            <person name="Yang H."/>
        </authorList>
    </citation>
    <scope>NUCLEOTIDE SEQUENCE [LARGE SCALE GENOMIC DNA]</scope>
    <source>
        <strain evidence="2 3">DSM 22607</strain>
    </source>
</reference>
<dbReference type="AlphaFoldDB" id="A0A136Q5D1"/>